<dbReference type="OrthoDB" id="2941157at2759"/>
<accession>J0D350</accession>
<gene>
    <name evidence="2" type="ORF">AURDEDRAFT_19957</name>
</gene>
<name>J0D350_AURST</name>
<reference evidence="3" key="1">
    <citation type="journal article" date="2012" name="Science">
        <title>The Paleozoic origin of enzymatic lignin decomposition reconstructed from 31 fungal genomes.</title>
        <authorList>
            <person name="Floudas D."/>
            <person name="Binder M."/>
            <person name="Riley R."/>
            <person name="Barry K."/>
            <person name="Blanchette R.A."/>
            <person name="Henrissat B."/>
            <person name="Martinez A.T."/>
            <person name="Otillar R."/>
            <person name="Spatafora J.W."/>
            <person name="Yadav J.S."/>
            <person name="Aerts A."/>
            <person name="Benoit I."/>
            <person name="Boyd A."/>
            <person name="Carlson A."/>
            <person name="Copeland A."/>
            <person name="Coutinho P.M."/>
            <person name="de Vries R.P."/>
            <person name="Ferreira P."/>
            <person name="Findley K."/>
            <person name="Foster B."/>
            <person name="Gaskell J."/>
            <person name="Glotzer D."/>
            <person name="Gorecki P."/>
            <person name="Heitman J."/>
            <person name="Hesse C."/>
            <person name="Hori C."/>
            <person name="Igarashi K."/>
            <person name="Jurgens J.A."/>
            <person name="Kallen N."/>
            <person name="Kersten P."/>
            <person name="Kohler A."/>
            <person name="Kuees U."/>
            <person name="Kumar T.K.A."/>
            <person name="Kuo A."/>
            <person name="LaButti K."/>
            <person name="Larrondo L.F."/>
            <person name="Lindquist E."/>
            <person name="Ling A."/>
            <person name="Lombard V."/>
            <person name="Lucas S."/>
            <person name="Lundell T."/>
            <person name="Martin R."/>
            <person name="McLaughlin D.J."/>
            <person name="Morgenstern I."/>
            <person name="Morin E."/>
            <person name="Murat C."/>
            <person name="Nagy L.G."/>
            <person name="Nolan M."/>
            <person name="Ohm R.A."/>
            <person name="Patyshakuliyeva A."/>
            <person name="Rokas A."/>
            <person name="Ruiz-Duenas F.J."/>
            <person name="Sabat G."/>
            <person name="Salamov A."/>
            <person name="Samejima M."/>
            <person name="Schmutz J."/>
            <person name="Slot J.C."/>
            <person name="St John F."/>
            <person name="Stenlid J."/>
            <person name="Sun H."/>
            <person name="Sun S."/>
            <person name="Syed K."/>
            <person name="Tsang A."/>
            <person name="Wiebenga A."/>
            <person name="Young D."/>
            <person name="Pisabarro A."/>
            <person name="Eastwood D.C."/>
            <person name="Martin F."/>
            <person name="Cullen D."/>
            <person name="Grigoriev I.V."/>
            <person name="Hibbett D.S."/>
        </authorList>
    </citation>
    <scope>NUCLEOTIDE SEQUENCE [LARGE SCALE GENOMIC DNA]</scope>
    <source>
        <strain evidence="3">TFB10046</strain>
    </source>
</reference>
<feature type="region of interest" description="Disordered" evidence="1">
    <location>
        <begin position="33"/>
        <end position="52"/>
    </location>
</feature>
<dbReference type="EMBL" id="JH688446">
    <property type="protein sequence ID" value="EJD33087.1"/>
    <property type="molecule type" value="Genomic_DNA"/>
</dbReference>
<dbReference type="InParanoid" id="J0D350"/>
<dbReference type="Proteomes" id="UP000006514">
    <property type="component" value="Unassembled WGS sequence"/>
</dbReference>
<evidence type="ECO:0000313" key="2">
    <source>
        <dbReference type="EMBL" id="EJD33087.1"/>
    </source>
</evidence>
<keyword evidence="3" id="KW-1185">Reference proteome</keyword>
<protein>
    <submittedName>
        <fullName evidence="2">Uncharacterized protein</fullName>
    </submittedName>
</protein>
<dbReference type="KEGG" id="adl:AURDEDRAFT_19957"/>
<feature type="non-terminal residue" evidence="2">
    <location>
        <position position="73"/>
    </location>
</feature>
<feature type="non-terminal residue" evidence="2">
    <location>
        <position position="1"/>
    </location>
</feature>
<sequence>TKRYKPVALKVKPTSERLPEDYRVVRKRPAGCMAGLPELPEKPPAWRPTSAHLSQERMDGFRLGDGDFLQAEE</sequence>
<evidence type="ECO:0000313" key="3">
    <source>
        <dbReference type="Proteomes" id="UP000006514"/>
    </source>
</evidence>
<proteinExistence type="predicted"/>
<dbReference type="AlphaFoldDB" id="J0D350"/>
<evidence type="ECO:0000256" key="1">
    <source>
        <dbReference type="SAM" id="MobiDB-lite"/>
    </source>
</evidence>
<organism evidence="2 3">
    <name type="scientific">Auricularia subglabra (strain TFB-10046 / SS5)</name>
    <name type="common">White-rot fungus</name>
    <name type="synonym">Auricularia delicata (strain TFB10046)</name>
    <dbReference type="NCBI Taxonomy" id="717982"/>
    <lineage>
        <taxon>Eukaryota</taxon>
        <taxon>Fungi</taxon>
        <taxon>Dikarya</taxon>
        <taxon>Basidiomycota</taxon>
        <taxon>Agaricomycotina</taxon>
        <taxon>Agaricomycetes</taxon>
        <taxon>Auriculariales</taxon>
        <taxon>Auriculariaceae</taxon>
        <taxon>Auricularia</taxon>
    </lineage>
</organism>